<sequence>MSIDCGLEMIGNNQLGPSQSSHTNENSVSVLAQIQEALRVVHGSFSTKEARSEASAFLDNIKTDDRAPGHGYNLASDNTQQPLVRHYALSLLEYAIKYKWPEYSEIQETTLREWVIHLARCILPTDPAYLRNKIAQLWVEVAKKSWGLTWKDMDGLLFRLWDMPDIVNKEFVLFTLEMLSDEIFNKEESTIIMRGDFLQKGCIEIFAPVTAYSEAFPNRERDFPIRYGEDGWLVRVGKFLDYILENNLYQAPQTMRCVVRALSIYKSVMSWTFSAAIASSSCVHYMTKTLAVSNVSIQLASVEAFNSLYNRANFTDDEFISLACPMFNHKVVDLLHRLFEWSCVHPHDIDEEKYLFSKKFSEMISNLGTLIEKKFSILPETCDLTNLFNLFFAIARSPSFLVSIPVLHIWTRLLQSDKISGSRTIDSLVAPLLELASSRLIRYDVLSEDSDDPSMIFLLEDIDTVPERHAFLGNYRRYSAQIIETIVRKKVSEAIYHILNQVEGSIQHLYDGRAGFSVENYSKFSLPVLKIDAQFAIVEAALKGYIKWRSAATLKTQEDVQKELNRINLENYMEAWCERLLSLKSEDPIIRKRVLQIAVAFSTSALDQKSGFMLKVLEHILTNKISEFPEHFKYTEAVKEMQMDSLHELQRLAIRMPDQLLCVYEQLERTVNQIVASGTINVKSQVAFQTFLFTIIHRNTKLDTETCYEKLTSFIEPIQNLWQNPLLDQALLSFNGFCNVLGLDKVKEFLMSRRVHEINEWSSYQLDAEGRAIQKELEDRLKDIPLRTTKLFLQCSTDRLDLSSPKLNLSRRLWKNIIPTILPHLLNFLRYAHAFHNPENWTGLPHEMSPIITRILSDRFWQSGISEGSKEEFYVRISGTKSTMEGLASSVRGSVRMIREAAYCILYCLSKFDVDFYGYSELPGPLASSLFMDAHFLFSHQLINLLQVVRTLVDDCPVELRTHFVPPLLATCYAQIDAKCTTQWEILTQRQSAATLDENLTDEMKEESLLRQITHAAVMLIANFLDPIKNNYPDPKDGSTESISNGSNHTSMRDFCLSSSIIMEPVLMFLSHAIGMRDTRSCGIVLRVFRSIIPDFSKSKAKSNGDEGTDFRTSIREFISRDVLMACISSLNEPYFVDLQRDLAHCIVSILVWYSEESPTPRQILHSIPKIQEGAVDKCLECIIHPSMQIRHQRALVLELLSEIKGVSISEQGRIDKLVPKARKERSKMQQEFMKDQSGNSKVTGSPVLQYVANLFME</sequence>
<dbReference type="PANTHER" id="PTHR11223:SF3">
    <property type="entry name" value="EXPORTIN-5"/>
    <property type="match status" value="1"/>
</dbReference>
<dbReference type="Gene3D" id="1.25.10.10">
    <property type="entry name" value="Leucine-rich Repeat Variant"/>
    <property type="match status" value="1"/>
</dbReference>
<evidence type="ECO:0000313" key="2">
    <source>
        <dbReference type="EMBL" id="RKF79886.1"/>
    </source>
</evidence>
<accession>A0A420IZA7</accession>
<evidence type="ECO:0000259" key="1">
    <source>
        <dbReference type="Pfam" id="PF19273"/>
    </source>
</evidence>
<organism evidence="2 3">
    <name type="scientific">Golovinomyces cichoracearum</name>
    <dbReference type="NCBI Taxonomy" id="62708"/>
    <lineage>
        <taxon>Eukaryota</taxon>
        <taxon>Fungi</taxon>
        <taxon>Dikarya</taxon>
        <taxon>Ascomycota</taxon>
        <taxon>Pezizomycotina</taxon>
        <taxon>Leotiomycetes</taxon>
        <taxon>Erysiphales</taxon>
        <taxon>Erysiphaceae</taxon>
        <taxon>Golovinomyces</taxon>
    </lineage>
</organism>
<dbReference type="GO" id="GO:0005049">
    <property type="term" value="F:nuclear export signal receptor activity"/>
    <property type="evidence" value="ECO:0007669"/>
    <property type="project" value="InterPro"/>
</dbReference>
<dbReference type="Proteomes" id="UP000283383">
    <property type="component" value="Unassembled WGS sequence"/>
</dbReference>
<dbReference type="InterPro" id="IPR011989">
    <property type="entry name" value="ARM-like"/>
</dbReference>
<dbReference type="GO" id="GO:0006405">
    <property type="term" value="P:RNA export from nucleus"/>
    <property type="evidence" value="ECO:0007669"/>
    <property type="project" value="TreeGrafter"/>
</dbReference>
<proteinExistence type="predicted"/>
<dbReference type="GO" id="GO:0005737">
    <property type="term" value="C:cytoplasm"/>
    <property type="evidence" value="ECO:0007669"/>
    <property type="project" value="TreeGrafter"/>
</dbReference>
<dbReference type="STRING" id="62708.A0A420IZA7"/>
<dbReference type="AlphaFoldDB" id="A0A420IZA7"/>
<comment type="caution">
    <text evidence="2">The sequence shown here is derived from an EMBL/GenBank/DDBJ whole genome shotgun (WGS) entry which is preliminary data.</text>
</comment>
<dbReference type="InterPro" id="IPR045065">
    <property type="entry name" value="XPO1/5"/>
</dbReference>
<dbReference type="InterPro" id="IPR016024">
    <property type="entry name" value="ARM-type_fold"/>
</dbReference>
<dbReference type="GO" id="GO:0042565">
    <property type="term" value="C:RNA nuclear export complex"/>
    <property type="evidence" value="ECO:0007669"/>
    <property type="project" value="TreeGrafter"/>
</dbReference>
<keyword evidence="3" id="KW-1185">Reference proteome</keyword>
<dbReference type="SUPFAM" id="SSF48371">
    <property type="entry name" value="ARM repeat"/>
    <property type="match status" value="1"/>
</dbReference>
<dbReference type="InterPro" id="IPR045478">
    <property type="entry name" value="Exportin-5_C"/>
</dbReference>
<reference evidence="2 3" key="1">
    <citation type="journal article" date="2018" name="BMC Genomics">
        <title>Comparative genome analyses reveal sequence features reflecting distinct modes of host-adaptation between dicot and monocot powdery mildew.</title>
        <authorList>
            <person name="Wu Y."/>
            <person name="Ma X."/>
            <person name="Pan Z."/>
            <person name="Kale S.D."/>
            <person name="Song Y."/>
            <person name="King H."/>
            <person name="Zhang Q."/>
            <person name="Presley C."/>
            <person name="Deng X."/>
            <person name="Wei C.I."/>
            <person name="Xiao S."/>
        </authorList>
    </citation>
    <scope>NUCLEOTIDE SEQUENCE [LARGE SCALE GENOMIC DNA]</scope>
    <source>
        <strain evidence="2">UMSG3</strain>
    </source>
</reference>
<evidence type="ECO:0000313" key="3">
    <source>
        <dbReference type="Proteomes" id="UP000283383"/>
    </source>
</evidence>
<dbReference type="EMBL" id="MCBQ01005106">
    <property type="protein sequence ID" value="RKF79886.1"/>
    <property type="molecule type" value="Genomic_DNA"/>
</dbReference>
<dbReference type="GO" id="GO:0005634">
    <property type="term" value="C:nucleus"/>
    <property type="evidence" value="ECO:0007669"/>
    <property type="project" value="TreeGrafter"/>
</dbReference>
<gene>
    <name evidence="2" type="ORF">GcM3_051020</name>
</gene>
<dbReference type="PANTHER" id="PTHR11223">
    <property type="entry name" value="EXPORTIN 1/5"/>
    <property type="match status" value="1"/>
</dbReference>
<feature type="domain" description="Exportin-5 C-terminal" evidence="1">
    <location>
        <begin position="351"/>
        <end position="1209"/>
    </location>
</feature>
<dbReference type="GO" id="GO:0006611">
    <property type="term" value="P:protein export from nucleus"/>
    <property type="evidence" value="ECO:0007669"/>
    <property type="project" value="InterPro"/>
</dbReference>
<protein>
    <submittedName>
        <fullName evidence="2">Protein MSN5</fullName>
    </submittedName>
</protein>
<name>A0A420IZA7_9PEZI</name>
<dbReference type="GO" id="GO:0003723">
    <property type="term" value="F:RNA binding"/>
    <property type="evidence" value="ECO:0007669"/>
    <property type="project" value="TreeGrafter"/>
</dbReference>
<dbReference type="Pfam" id="PF19273">
    <property type="entry name" value="Exportin-5"/>
    <property type="match status" value="1"/>
</dbReference>